<feature type="transmembrane region" description="Helical" evidence="1">
    <location>
        <begin position="49"/>
        <end position="68"/>
    </location>
</feature>
<gene>
    <name evidence="2" type="ORF">AVL61_00520</name>
</gene>
<proteinExistence type="predicted"/>
<evidence type="ECO:0000313" key="2">
    <source>
        <dbReference type="EMBL" id="KUG61449.1"/>
    </source>
</evidence>
<sequence>MPPVDGRRAYGERMSDREAPGNELFVLGIALGPAFGVLLGVLIGNVGLGVAVGVPAGLILGLIGQAVVQNRRRDDDGEPVPPE</sequence>
<dbReference type="EMBL" id="LQBK01000004">
    <property type="protein sequence ID" value="KUG61449.1"/>
    <property type="molecule type" value="Genomic_DNA"/>
</dbReference>
<feature type="transmembrane region" description="Helical" evidence="1">
    <location>
        <begin position="24"/>
        <end position="43"/>
    </location>
</feature>
<dbReference type="AlphaFoldDB" id="A0A0W8ING7"/>
<keyword evidence="1" id="KW-0812">Transmembrane</keyword>
<keyword evidence="1" id="KW-0472">Membrane</keyword>
<protein>
    <recommendedName>
        <fullName evidence="4">Glycine zipper family protein</fullName>
    </recommendedName>
</protein>
<dbReference type="Proteomes" id="UP000053512">
    <property type="component" value="Unassembled WGS sequence"/>
</dbReference>
<evidence type="ECO:0000256" key="1">
    <source>
        <dbReference type="SAM" id="Phobius"/>
    </source>
</evidence>
<accession>A0A0W8ING7</accession>
<keyword evidence="1" id="KW-1133">Transmembrane helix</keyword>
<reference evidence="3" key="1">
    <citation type="submission" date="2015-12" db="EMBL/GenBank/DDBJ databases">
        <authorList>
            <person name="Nair G.R."/>
            <person name="Kaur G."/>
            <person name="Mayilraj S."/>
        </authorList>
    </citation>
    <scope>NUCLEOTIDE SEQUENCE [LARGE SCALE GENOMIC DNA]</scope>
    <source>
        <strain evidence="3">CD08_4</strain>
    </source>
</reference>
<organism evidence="2 3">
    <name type="scientific">Kocuria rosea subsp. polaris</name>
    <dbReference type="NCBI Taxonomy" id="136273"/>
    <lineage>
        <taxon>Bacteria</taxon>
        <taxon>Bacillati</taxon>
        <taxon>Actinomycetota</taxon>
        <taxon>Actinomycetes</taxon>
        <taxon>Micrococcales</taxon>
        <taxon>Micrococcaceae</taxon>
        <taxon>Kocuria</taxon>
    </lineage>
</organism>
<evidence type="ECO:0000313" key="3">
    <source>
        <dbReference type="Proteomes" id="UP000053512"/>
    </source>
</evidence>
<evidence type="ECO:0008006" key="4">
    <source>
        <dbReference type="Google" id="ProtNLM"/>
    </source>
</evidence>
<comment type="caution">
    <text evidence="2">The sequence shown here is derived from an EMBL/GenBank/DDBJ whole genome shotgun (WGS) entry which is preliminary data.</text>
</comment>
<name>A0A0W8ING7_KOCRO</name>